<keyword evidence="4" id="KW-0804">Transcription</keyword>
<dbReference type="PROSITE" id="PS00351">
    <property type="entry name" value="TFIID"/>
    <property type="match status" value="1"/>
</dbReference>
<dbReference type="AlphaFoldDB" id="A0A024G6I4"/>
<evidence type="ECO:0000256" key="4">
    <source>
        <dbReference type="ARBA" id="ARBA00023163"/>
    </source>
</evidence>
<feature type="compositionally biased region" description="Low complexity" evidence="6">
    <location>
        <begin position="1"/>
        <end position="15"/>
    </location>
</feature>
<dbReference type="GO" id="GO:0006352">
    <property type="term" value="P:DNA-templated transcription initiation"/>
    <property type="evidence" value="ECO:0007669"/>
    <property type="project" value="InterPro"/>
</dbReference>
<comment type="subcellular location">
    <subcellularLocation>
        <location evidence="1">Nucleus</location>
    </subcellularLocation>
</comment>
<evidence type="ECO:0000256" key="5">
    <source>
        <dbReference type="ARBA" id="ARBA00023242"/>
    </source>
</evidence>
<evidence type="ECO:0000256" key="2">
    <source>
        <dbReference type="ARBA" id="ARBA00005560"/>
    </source>
</evidence>
<name>A0A024G6I4_9STRA</name>
<dbReference type="SUPFAM" id="SSF55945">
    <property type="entry name" value="TATA-box binding protein-like"/>
    <property type="match status" value="2"/>
</dbReference>
<dbReference type="PRINTS" id="PR00686">
    <property type="entry name" value="TIFACTORIID"/>
</dbReference>
<dbReference type="GO" id="GO:0005634">
    <property type="term" value="C:nucleus"/>
    <property type="evidence" value="ECO:0007669"/>
    <property type="project" value="UniProtKB-SubCell"/>
</dbReference>
<keyword evidence="8" id="KW-1185">Reference proteome</keyword>
<dbReference type="Proteomes" id="UP000053237">
    <property type="component" value="Unassembled WGS sequence"/>
</dbReference>
<evidence type="ECO:0008006" key="9">
    <source>
        <dbReference type="Google" id="ProtNLM"/>
    </source>
</evidence>
<evidence type="ECO:0000313" key="7">
    <source>
        <dbReference type="EMBL" id="CCI42461.1"/>
    </source>
</evidence>
<dbReference type="InterPro" id="IPR012295">
    <property type="entry name" value="TBP_dom_sf"/>
</dbReference>
<keyword evidence="5" id="KW-0539">Nucleus</keyword>
<feature type="compositionally biased region" description="Polar residues" evidence="6">
    <location>
        <begin position="17"/>
        <end position="39"/>
    </location>
</feature>
<organism evidence="7 8">
    <name type="scientific">Albugo candida</name>
    <dbReference type="NCBI Taxonomy" id="65357"/>
    <lineage>
        <taxon>Eukaryota</taxon>
        <taxon>Sar</taxon>
        <taxon>Stramenopiles</taxon>
        <taxon>Oomycota</taxon>
        <taxon>Peronosporomycetes</taxon>
        <taxon>Albuginales</taxon>
        <taxon>Albuginaceae</taxon>
        <taxon>Albugo</taxon>
    </lineage>
</organism>
<dbReference type="InterPro" id="IPR030491">
    <property type="entry name" value="TBP_CS"/>
</dbReference>
<dbReference type="CDD" id="cd04516">
    <property type="entry name" value="TBP_eukaryotes"/>
    <property type="match status" value="1"/>
</dbReference>
<feature type="region of interest" description="Disordered" evidence="6">
    <location>
        <begin position="1"/>
        <end position="39"/>
    </location>
</feature>
<dbReference type="Pfam" id="PF00352">
    <property type="entry name" value="TBP"/>
    <property type="match status" value="2"/>
</dbReference>
<dbReference type="HAMAP" id="MF_00408">
    <property type="entry name" value="TATA_bind_prot_arch"/>
    <property type="match status" value="1"/>
</dbReference>
<comment type="caution">
    <text evidence="7">The sequence shown here is derived from an EMBL/GenBank/DDBJ whole genome shotgun (WGS) entry which is preliminary data.</text>
</comment>
<dbReference type="PANTHER" id="PTHR10126">
    <property type="entry name" value="TATA-BOX BINDING PROTEIN"/>
    <property type="match status" value="1"/>
</dbReference>
<dbReference type="InParanoid" id="A0A024G6I4"/>
<evidence type="ECO:0000256" key="6">
    <source>
        <dbReference type="SAM" id="MobiDB-lite"/>
    </source>
</evidence>
<dbReference type="InterPro" id="IPR033710">
    <property type="entry name" value="TBP_eukaryotic"/>
</dbReference>
<evidence type="ECO:0000313" key="8">
    <source>
        <dbReference type="Proteomes" id="UP000053237"/>
    </source>
</evidence>
<reference evidence="7 8" key="1">
    <citation type="submission" date="2012-05" db="EMBL/GenBank/DDBJ databases">
        <title>Recombination and specialization in a pathogen metapopulation.</title>
        <authorList>
            <person name="Gardiner A."/>
            <person name="Kemen E."/>
            <person name="Schultz-Larsen T."/>
            <person name="MacLean D."/>
            <person name="Van Oosterhout C."/>
            <person name="Jones J.D.G."/>
        </authorList>
    </citation>
    <scope>NUCLEOTIDE SEQUENCE [LARGE SCALE GENOMIC DNA]</scope>
    <source>
        <strain evidence="7 8">Ac Nc2</strain>
    </source>
</reference>
<sequence length="256" mass="28744">MVTTSSEESNSNDASDTQDVNGVTDCSNTTSSNEALTSETTQEAAKLTHIFASKYNVQIKVMNVVGSIDLKTRLELKTIALHARNAEYNPKRFGAVVMRLRDPKTTALIFSSGKIIVTGARSEEYCRLAGRKFTRVIQKLNFPARFEDFRVRNVMGTSDVHFSIRLEGILNDHARFCSYEPELFPGLIYRLAEPKLTMLIFVSGKIVFCGARDASHLDQAIETMYPVLLQYRKTTPSLWSLVEKSTQNDADNDEIE</sequence>
<dbReference type="OrthoDB" id="2127950at2759"/>
<comment type="similarity">
    <text evidence="2">Belongs to the TBP family.</text>
</comment>
<dbReference type="FunFam" id="3.30.310.10:FF:000002">
    <property type="entry name" value="TATA-box-binding protein 2"/>
    <property type="match status" value="1"/>
</dbReference>
<dbReference type="EMBL" id="CAIX01000034">
    <property type="protein sequence ID" value="CCI42461.1"/>
    <property type="molecule type" value="Genomic_DNA"/>
</dbReference>
<protein>
    <recommendedName>
        <fullName evidence="9">TATA-box-binding protein</fullName>
    </recommendedName>
</protein>
<gene>
    <name evidence="7" type="ORF">BN9_032450</name>
</gene>
<dbReference type="GO" id="GO:0003677">
    <property type="term" value="F:DNA binding"/>
    <property type="evidence" value="ECO:0007669"/>
    <property type="project" value="UniProtKB-KW"/>
</dbReference>
<evidence type="ECO:0000256" key="3">
    <source>
        <dbReference type="ARBA" id="ARBA00023125"/>
    </source>
</evidence>
<dbReference type="STRING" id="65357.A0A024G6I4"/>
<dbReference type="InterPro" id="IPR000814">
    <property type="entry name" value="TBP"/>
</dbReference>
<accession>A0A024G6I4</accession>
<dbReference type="FunCoup" id="A0A024G6I4">
    <property type="interactions" value="591"/>
</dbReference>
<keyword evidence="3" id="KW-0238">DNA-binding</keyword>
<proteinExistence type="inferred from homology"/>
<dbReference type="Gene3D" id="3.30.310.10">
    <property type="entry name" value="TATA-Binding Protein"/>
    <property type="match status" value="2"/>
</dbReference>
<dbReference type="FunFam" id="3.30.310.10:FF:000001">
    <property type="entry name" value="TATA-box-binding protein 2"/>
    <property type="match status" value="1"/>
</dbReference>
<evidence type="ECO:0000256" key="1">
    <source>
        <dbReference type="ARBA" id="ARBA00004123"/>
    </source>
</evidence>